<evidence type="ECO:0000256" key="2">
    <source>
        <dbReference type="ARBA" id="ARBA00008573"/>
    </source>
</evidence>
<keyword evidence="4 7" id="KW-1133">Transmembrane helix</keyword>
<comment type="caution">
    <text evidence="8">The sequence shown here is derived from an EMBL/GenBank/DDBJ whole genome shotgun (WGS) entry which is preliminary data.</text>
</comment>
<reference evidence="8 9" key="1">
    <citation type="submission" date="2019-01" db="EMBL/GenBank/DDBJ databases">
        <title>Nuclear Genome Assembly of the Microalgal Biofuel strain Nannochloropsis salina CCMP1776.</title>
        <authorList>
            <person name="Hovde B."/>
        </authorList>
    </citation>
    <scope>NUCLEOTIDE SEQUENCE [LARGE SCALE GENOMIC DNA]</scope>
    <source>
        <strain evidence="8 9">CCMP1776</strain>
    </source>
</reference>
<protein>
    <recommendedName>
        <fullName evidence="10">Receptor expression-enhancing protein</fullName>
    </recommendedName>
</protein>
<evidence type="ECO:0000256" key="5">
    <source>
        <dbReference type="ARBA" id="ARBA00023136"/>
    </source>
</evidence>
<comment type="similarity">
    <text evidence="2 6">Belongs to the DP1 family.</text>
</comment>
<proteinExistence type="inferred from homology"/>
<evidence type="ECO:0000313" key="8">
    <source>
        <dbReference type="EMBL" id="TFJ82597.1"/>
    </source>
</evidence>
<dbReference type="InterPro" id="IPR004345">
    <property type="entry name" value="TB2_DP1_HVA22"/>
</dbReference>
<evidence type="ECO:0000256" key="4">
    <source>
        <dbReference type="ARBA" id="ARBA00022989"/>
    </source>
</evidence>
<dbReference type="OrthoDB" id="10009287at2759"/>
<evidence type="ECO:0000313" key="9">
    <source>
        <dbReference type="Proteomes" id="UP000355283"/>
    </source>
</evidence>
<evidence type="ECO:0000256" key="1">
    <source>
        <dbReference type="ARBA" id="ARBA00004141"/>
    </source>
</evidence>
<dbReference type="Pfam" id="PF03134">
    <property type="entry name" value="TB2_DP1_HVA22"/>
    <property type="match status" value="1"/>
</dbReference>
<comment type="subcellular location">
    <subcellularLocation>
        <location evidence="1 6">Membrane</location>
        <topology evidence="1 6">Multi-pass membrane protein</topology>
    </subcellularLocation>
</comment>
<evidence type="ECO:0000256" key="3">
    <source>
        <dbReference type="ARBA" id="ARBA00022692"/>
    </source>
</evidence>
<feature type="transmembrane region" description="Helical" evidence="7">
    <location>
        <begin position="115"/>
        <end position="135"/>
    </location>
</feature>
<dbReference type="PANTHER" id="PTHR12300">
    <property type="entry name" value="HVA22-LIKE PROTEINS"/>
    <property type="match status" value="1"/>
</dbReference>
<organism evidence="8 9">
    <name type="scientific">Nannochloropsis salina CCMP1776</name>
    <dbReference type="NCBI Taxonomy" id="1027361"/>
    <lineage>
        <taxon>Eukaryota</taxon>
        <taxon>Sar</taxon>
        <taxon>Stramenopiles</taxon>
        <taxon>Ochrophyta</taxon>
        <taxon>Eustigmatophyceae</taxon>
        <taxon>Eustigmatales</taxon>
        <taxon>Monodopsidaceae</taxon>
        <taxon>Microchloropsis</taxon>
        <taxon>Microchloropsis salina</taxon>
    </lineage>
</organism>
<evidence type="ECO:0000256" key="7">
    <source>
        <dbReference type="SAM" id="Phobius"/>
    </source>
</evidence>
<accession>A0A4D9CWT7</accession>
<evidence type="ECO:0000256" key="6">
    <source>
        <dbReference type="RuleBase" id="RU362006"/>
    </source>
</evidence>
<gene>
    <name evidence="8" type="ORF">NSK_006023</name>
</gene>
<dbReference type="EMBL" id="SDOX01000096">
    <property type="protein sequence ID" value="TFJ82597.1"/>
    <property type="molecule type" value="Genomic_DNA"/>
</dbReference>
<feature type="transmembrane region" description="Helical" evidence="7">
    <location>
        <begin position="42"/>
        <end position="65"/>
    </location>
</feature>
<evidence type="ECO:0008006" key="10">
    <source>
        <dbReference type="Google" id="ProtNLM"/>
    </source>
</evidence>
<dbReference type="Proteomes" id="UP000355283">
    <property type="component" value="Unassembled WGS sequence"/>
</dbReference>
<keyword evidence="3 7" id="KW-0812">Transmembrane</keyword>
<name>A0A4D9CWT7_9STRA</name>
<dbReference type="AlphaFoldDB" id="A0A4D9CWT7"/>
<keyword evidence="5 7" id="KW-0472">Membrane</keyword>
<feature type="transmembrane region" description="Helical" evidence="7">
    <location>
        <begin position="86"/>
        <end position="109"/>
    </location>
</feature>
<dbReference type="PANTHER" id="PTHR12300:SF161">
    <property type="entry name" value="RECEPTOR EXPRESSION-ENHANCING PROTEIN"/>
    <property type="match status" value="1"/>
</dbReference>
<keyword evidence="9" id="KW-1185">Reference proteome</keyword>
<dbReference type="GO" id="GO:0016020">
    <property type="term" value="C:membrane"/>
    <property type="evidence" value="ECO:0007669"/>
    <property type="project" value="UniProtKB-SubCell"/>
</dbReference>
<sequence>MADQIKLQLSKLRIWLDKYPAMKVLEEKTHVPKEYAVCGAGVLVFLFLLFSNGAGFLCNVIGFLFPAYYSFKAIESPNKEDDKQWLVYWVVYSFFTIIEAFVSVILYWIPFYYAFKLAFLVYLGYPGWNGATLIYNNFLKGVLQKYESTVDAHLDAAKASAAAAVANASQSSGETDIKKKN</sequence>